<comment type="caution">
    <text evidence="2">The sequence shown here is derived from an EMBL/GenBank/DDBJ whole genome shotgun (WGS) entry which is preliminary data.</text>
</comment>
<name>A0AAJ0B002_9PEZI</name>
<evidence type="ECO:0000313" key="2">
    <source>
        <dbReference type="EMBL" id="KAK1701438.1"/>
    </source>
</evidence>
<evidence type="ECO:0000313" key="3">
    <source>
        <dbReference type="Proteomes" id="UP001224890"/>
    </source>
</evidence>
<feature type="transmembrane region" description="Helical" evidence="1">
    <location>
        <begin position="58"/>
        <end position="77"/>
    </location>
</feature>
<proteinExistence type="predicted"/>
<sequence>MFINLAKGATYVATYRIAGSLTARANRRKHSSQHHSGTVGNGLAEGGRVRNNVLPQTAGSLSVFLPLLFASLLSVYFAGTSLSFFLFFSSSFLWIVASLSVGLGHVITDMLRIADPFTSVSGFVDLCTWLLRYEVGFASSCKLHVDCVWTVLVFLLNVGLAVSAFMLTTTITTTRGAPAYACSSPHALLQGHSLLRRFMLGDLPDRRMRLRS</sequence>
<dbReference type="AlphaFoldDB" id="A0AAJ0B002"/>
<keyword evidence="1" id="KW-0472">Membrane</keyword>
<organism evidence="2 3">
    <name type="scientific">Colletotrichum godetiae</name>
    <dbReference type="NCBI Taxonomy" id="1209918"/>
    <lineage>
        <taxon>Eukaryota</taxon>
        <taxon>Fungi</taxon>
        <taxon>Dikarya</taxon>
        <taxon>Ascomycota</taxon>
        <taxon>Pezizomycotina</taxon>
        <taxon>Sordariomycetes</taxon>
        <taxon>Hypocreomycetidae</taxon>
        <taxon>Glomerellales</taxon>
        <taxon>Glomerellaceae</taxon>
        <taxon>Colletotrichum</taxon>
        <taxon>Colletotrichum acutatum species complex</taxon>
    </lineage>
</organism>
<gene>
    <name evidence="2" type="ORF">BDP55DRAFT_21109</name>
</gene>
<keyword evidence="1" id="KW-1133">Transmembrane helix</keyword>
<protein>
    <submittedName>
        <fullName evidence="2">Uncharacterized protein</fullName>
    </submittedName>
</protein>
<keyword evidence="3" id="KW-1185">Reference proteome</keyword>
<keyword evidence="1" id="KW-0812">Transmembrane</keyword>
<feature type="transmembrane region" description="Helical" evidence="1">
    <location>
        <begin position="143"/>
        <end position="167"/>
    </location>
</feature>
<dbReference type="Proteomes" id="UP001224890">
    <property type="component" value="Unassembled WGS sequence"/>
</dbReference>
<evidence type="ECO:0000256" key="1">
    <source>
        <dbReference type="SAM" id="Phobius"/>
    </source>
</evidence>
<accession>A0AAJ0B002</accession>
<reference evidence="2" key="1">
    <citation type="submission" date="2021-06" db="EMBL/GenBank/DDBJ databases">
        <title>Comparative genomics, transcriptomics and evolutionary studies reveal genomic signatures of adaptation to plant cell wall in hemibiotrophic fungi.</title>
        <authorList>
            <consortium name="DOE Joint Genome Institute"/>
            <person name="Baroncelli R."/>
            <person name="Diaz J.F."/>
            <person name="Benocci T."/>
            <person name="Peng M."/>
            <person name="Battaglia E."/>
            <person name="Haridas S."/>
            <person name="Andreopoulos W."/>
            <person name="Labutti K."/>
            <person name="Pangilinan J."/>
            <person name="Floch G.L."/>
            <person name="Makela M.R."/>
            <person name="Henrissat B."/>
            <person name="Grigoriev I.V."/>
            <person name="Crouch J.A."/>
            <person name="De Vries R.P."/>
            <person name="Sukno S.A."/>
            <person name="Thon M.R."/>
        </authorList>
    </citation>
    <scope>NUCLEOTIDE SEQUENCE</scope>
    <source>
        <strain evidence="2">CBS 193.32</strain>
    </source>
</reference>
<dbReference type="EMBL" id="JAHMHR010000001">
    <property type="protein sequence ID" value="KAK1701438.1"/>
    <property type="molecule type" value="Genomic_DNA"/>
</dbReference>
<dbReference type="RefSeq" id="XP_060437193.1">
    <property type="nucleotide sequence ID" value="XM_060565997.1"/>
</dbReference>
<feature type="transmembrane region" description="Helical" evidence="1">
    <location>
        <begin position="84"/>
        <end position="107"/>
    </location>
</feature>
<dbReference type="GeneID" id="85450523"/>